<keyword evidence="6 7" id="KW-0520">NAD</keyword>
<evidence type="ECO:0000256" key="3">
    <source>
        <dbReference type="ARBA" id="ARBA00022643"/>
    </source>
</evidence>
<accession>A0A1S2N779</accession>
<evidence type="ECO:0000256" key="1">
    <source>
        <dbReference type="ARBA" id="ARBA00007118"/>
    </source>
</evidence>
<dbReference type="InterPro" id="IPR029479">
    <property type="entry name" value="Nitroreductase"/>
</dbReference>
<gene>
    <name evidence="10" type="ORF">LO55_3340</name>
</gene>
<dbReference type="Pfam" id="PF00881">
    <property type="entry name" value="Nitroreductase"/>
    <property type="match status" value="1"/>
</dbReference>
<evidence type="ECO:0000256" key="8">
    <source>
        <dbReference type="PIRSR" id="PIRSR000232-1"/>
    </source>
</evidence>
<keyword evidence="4 7" id="KW-0521">NADP</keyword>
<name>A0A1S2N779_9BURK</name>
<keyword evidence="3 7" id="KW-0288">FMN</keyword>
<dbReference type="Gene3D" id="3.40.109.10">
    <property type="entry name" value="NADH Oxidase"/>
    <property type="match status" value="1"/>
</dbReference>
<dbReference type="PIRSF" id="PIRSF000232">
    <property type="entry name" value="YdjA"/>
    <property type="match status" value="1"/>
</dbReference>
<feature type="domain" description="Nitroreductase" evidence="9">
    <location>
        <begin position="25"/>
        <end position="175"/>
    </location>
</feature>
<dbReference type="RefSeq" id="WP_071362295.1">
    <property type="nucleotide sequence ID" value="NZ_JRYB01000001.1"/>
</dbReference>
<evidence type="ECO:0000256" key="7">
    <source>
        <dbReference type="PIRNR" id="PIRNR000232"/>
    </source>
</evidence>
<dbReference type="EMBL" id="JRYB01000001">
    <property type="protein sequence ID" value="OIJ40905.1"/>
    <property type="molecule type" value="Genomic_DNA"/>
</dbReference>
<dbReference type="EC" id="1.-.-.-" evidence="7"/>
<dbReference type="Proteomes" id="UP000180246">
    <property type="component" value="Unassembled WGS sequence"/>
</dbReference>
<comment type="caution">
    <text evidence="10">The sequence shown here is derived from an EMBL/GenBank/DDBJ whole genome shotgun (WGS) entry which is preliminary data.</text>
</comment>
<evidence type="ECO:0000313" key="11">
    <source>
        <dbReference type="Proteomes" id="UP000180246"/>
    </source>
</evidence>
<evidence type="ECO:0000313" key="10">
    <source>
        <dbReference type="EMBL" id="OIJ40905.1"/>
    </source>
</evidence>
<comment type="cofactor">
    <cofactor evidence="8">
        <name>FMN</name>
        <dbReference type="ChEBI" id="CHEBI:58210"/>
    </cofactor>
    <text evidence="8">Binds 1 FMN per subunit.</text>
</comment>
<comment type="similarity">
    <text evidence="1 7">Belongs to the nitroreductase family.</text>
</comment>
<protein>
    <recommendedName>
        <fullName evidence="7">Putative NAD(P)H nitroreductase</fullName>
        <ecNumber evidence="7">1.-.-.-</ecNumber>
    </recommendedName>
</protein>
<feature type="binding site" description="in other chain" evidence="8">
    <location>
        <begin position="145"/>
        <end position="147"/>
    </location>
    <ligand>
        <name>FMN</name>
        <dbReference type="ChEBI" id="CHEBI:58210"/>
        <note>ligand shared between dimeric partners</note>
    </ligand>
</feature>
<dbReference type="GO" id="GO:0016491">
    <property type="term" value="F:oxidoreductase activity"/>
    <property type="evidence" value="ECO:0007669"/>
    <property type="project" value="UniProtKB-UniRule"/>
</dbReference>
<dbReference type="PANTHER" id="PTHR43821">
    <property type="entry name" value="NAD(P)H NITROREDUCTASE YDJA-RELATED"/>
    <property type="match status" value="1"/>
</dbReference>
<evidence type="ECO:0000256" key="4">
    <source>
        <dbReference type="ARBA" id="ARBA00022857"/>
    </source>
</evidence>
<evidence type="ECO:0000256" key="2">
    <source>
        <dbReference type="ARBA" id="ARBA00022630"/>
    </source>
</evidence>
<evidence type="ECO:0000256" key="5">
    <source>
        <dbReference type="ARBA" id="ARBA00023002"/>
    </source>
</evidence>
<evidence type="ECO:0000259" key="9">
    <source>
        <dbReference type="Pfam" id="PF00881"/>
    </source>
</evidence>
<dbReference type="AlphaFoldDB" id="A0A1S2N779"/>
<evidence type="ECO:0000256" key="6">
    <source>
        <dbReference type="ARBA" id="ARBA00023027"/>
    </source>
</evidence>
<proteinExistence type="inferred from homology"/>
<dbReference type="PANTHER" id="PTHR43821:SF1">
    <property type="entry name" value="NAD(P)H NITROREDUCTASE YDJA-RELATED"/>
    <property type="match status" value="1"/>
</dbReference>
<dbReference type="SUPFAM" id="SSF55469">
    <property type="entry name" value="FMN-dependent nitroreductase-like"/>
    <property type="match status" value="1"/>
</dbReference>
<dbReference type="InterPro" id="IPR052530">
    <property type="entry name" value="NAD(P)H_nitroreductase"/>
</dbReference>
<keyword evidence="2 7" id="KW-0285">Flavoprotein</keyword>
<dbReference type="InterPro" id="IPR000415">
    <property type="entry name" value="Nitroreductase-like"/>
</dbReference>
<feature type="binding site" evidence="8">
    <location>
        <position position="50"/>
    </location>
    <ligand>
        <name>FMN</name>
        <dbReference type="ChEBI" id="CHEBI:58210"/>
        <note>ligand shared between dimeric partners</note>
    </ligand>
</feature>
<dbReference type="InterPro" id="IPR026021">
    <property type="entry name" value="YdjA-like"/>
</dbReference>
<organism evidence="10 11">
    <name type="scientific">Massilia timonae</name>
    <dbReference type="NCBI Taxonomy" id="47229"/>
    <lineage>
        <taxon>Bacteria</taxon>
        <taxon>Pseudomonadati</taxon>
        <taxon>Pseudomonadota</taxon>
        <taxon>Betaproteobacteria</taxon>
        <taxon>Burkholderiales</taxon>
        <taxon>Oxalobacteraceae</taxon>
        <taxon>Telluria group</taxon>
        <taxon>Massilia</taxon>
    </lineage>
</organism>
<reference evidence="10 11" key="1">
    <citation type="submission" date="2014-10" db="EMBL/GenBank/DDBJ databases">
        <authorList>
            <person name="Seo M.-J."/>
            <person name="Seok Y.J."/>
            <person name="Cha I.-T."/>
        </authorList>
    </citation>
    <scope>NUCLEOTIDE SEQUENCE [LARGE SCALE GENOMIC DNA]</scope>
    <source>
        <strain evidence="10 11">NEU</strain>
    </source>
</reference>
<keyword evidence="5 7" id="KW-0560">Oxidoreductase</keyword>
<sequence length="196" mass="20654">MNISPSDAGGDFQALVAARRNFTLRRLHAPGPDAQALARIVEAAAHAPDHGLLRPWRFVLIPQERRADLGEVFAEALAERDPGCGEDALATARDKAQRAPCLLVAVLRDDPAAKAIPVAEKLVSLGCALQNLLLAAGVAGFATGLASGAAMDVPGMRRLLRLEAHERAICFIGLGTAAMEKPPRPKPDAADYLSSI</sequence>